<reference evidence="1 2" key="1">
    <citation type="submission" date="2013-11" db="EMBL/GenBank/DDBJ databases">
        <title>Genome sequencing of Stegodyphus mimosarum.</title>
        <authorList>
            <person name="Bechsgaard J."/>
        </authorList>
    </citation>
    <scope>NUCLEOTIDE SEQUENCE [LARGE SCALE GENOMIC DNA]</scope>
</reference>
<dbReference type="Proteomes" id="UP000054359">
    <property type="component" value="Unassembled WGS sequence"/>
</dbReference>
<evidence type="ECO:0000313" key="2">
    <source>
        <dbReference type="Proteomes" id="UP000054359"/>
    </source>
</evidence>
<protein>
    <submittedName>
        <fullName evidence="1">Uncharacterized protein</fullName>
    </submittedName>
</protein>
<keyword evidence="2" id="KW-1185">Reference proteome</keyword>
<sequence length="44" mass="4988">MSTSMQALGHPSSIYQLALRVHEISDVQLVMAELGHQWFHLLDP</sequence>
<gene>
    <name evidence="1" type="ORF">X975_08946</name>
</gene>
<dbReference type="EMBL" id="KK112565">
    <property type="protein sequence ID" value="KFM57996.1"/>
    <property type="molecule type" value="Genomic_DNA"/>
</dbReference>
<name>A0A087SYQ7_STEMI</name>
<evidence type="ECO:0000313" key="1">
    <source>
        <dbReference type="EMBL" id="KFM57996.1"/>
    </source>
</evidence>
<organism evidence="1 2">
    <name type="scientific">Stegodyphus mimosarum</name>
    <name type="common">African social velvet spider</name>
    <dbReference type="NCBI Taxonomy" id="407821"/>
    <lineage>
        <taxon>Eukaryota</taxon>
        <taxon>Metazoa</taxon>
        <taxon>Ecdysozoa</taxon>
        <taxon>Arthropoda</taxon>
        <taxon>Chelicerata</taxon>
        <taxon>Arachnida</taxon>
        <taxon>Araneae</taxon>
        <taxon>Araneomorphae</taxon>
        <taxon>Entelegynae</taxon>
        <taxon>Eresoidea</taxon>
        <taxon>Eresidae</taxon>
        <taxon>Stegodyphus</taxon>
    </lineage>
</organism>
<proteinExistence type="predicted"/>
<dbReference type="AlphaFoldDB" id="A0A087SYQ7"/>
<feature type="non-terminal residue" evidence="1">
    <location>
        <position position="44"/>
    </location>
</feature>
<accession>A0A087SYQ7</accession>